<evidence type="ECO:0000313" key="2">
    <source>
        <dbReference type="EMBL" id="KAG0248953.1"/>
    </source>
</evidence>
<evidence type="ECO:0000313" key="3">
    <source>
        <dbReference type="Proteomes" id="UP000726737"/>
    </source>
</evidence>
<dbReference type="AlphaFoldDB" id="A0A9P6PN97"/>
<protein>
    <submittedName>
        <fullName evidence="2">Uncharacterized protein</fullName>
    </submittedName>
</protein>
<gene>
    <name evidence="2" type="ORF">BG011_009716</name>
</gene>
<evidence type="ECO:0000256" key="1">
    <source>
        <dbReference type="SAM" id="MobiDB-lite"/>
    </source>
</evidence>
<reference evidence="2" key="1">
    <citation type="journal article" date="2020" name="Fungal Divers.">
        <title>Resolving the Mortierellaceae phylogeny through synthesis of multi-gene phylogenetics and phylogenomics.</title>
        <authorList>
            <person name="Vandepol N."/>
            <person name="Liber J."/>
            <person name="Desiro A."/>
            <person name="Na H."/>
            <person name="Kennedy M."/>
            <person name="Barry K."/>
            <person name="Grigoriev I.V."/>
            <person name="Miller A.N."/>
            <person name="O'Donnell K."/>
            <person name="Stajich J.E."/>
            <person name="Bonito G."/>
        </authorList>
    </citation>
    <scope>NUCLEOTIDE SEQUENCE</scope>
    <source>
        <strain evidence="2">KOD948</strain>
    </source>
</reference>
<dbReference type="SUPFAM" id="SSF52047">
    <property type="entry name" value="RNI-like"/>
    <property type="match status" value="1"/>
</dbReference>
<sequence length="748" mass="83382">MEPDGIQVTPANVTDPGLDSLLDAAMNDIASHLPQAVAPPSTPQLPMECIEIILKYLWDDLPTMHTLLLCSRTLFFFTVPILYRDPFRLIAEHRIWKEESKSQRTAHLMRLLYSSAKTKPGQDKSLSNCESTDPVNVDISLALFPHSTSASTPTTSTTSTTNMVTTRPIRAAAANIASKLPSIPSPPNLLLTNSNLPALQLPLTTDYLCHYIHQGQIPKAFKAFQLLNPGGPSVPRRHSPRDRAAFENAVAYASTEWALTMYGHYPSKIQVLTMTPAQLGIILKKKRGLTKWQGIGSLLSLRRLELEFGARTTFRPRWLATNSHEDGSDDNETDYPLQFIQEHQRLFPTTAEKSSTPLWTPANDDNHSEEGATSKGEEDGTLLQEVAIRGSHSTWSPIQLLARIKPLKVVDLSAWNMGVPHIEQIPCSRLQSLKVNIARRLDSVQVGLPFLGHCSSLQEIWMPSQAPDTFLWAVDASKPIGEFESPSRLRRRIRGDTTNVASVAGTEGEQLDQQPQDPFDPTQIPVMKKVQLYGGPLDLAPSLEDAADAFRDSLEELCGYEDGYGRRDEYPRMCISWAVPHLSYLDLRGRFVYFFDLSSLRQCPDLRVVKLQIETNMSSTEGTGDNPKSHTAQLSRGTRWDFSVFAKLRRLEELQLRGTSWGLNDDTLEVLAGTPSFATGMANEKSFLPESLRYFLISESHLPSKRGLIRFVQAMEKLTEIQLGTMNPLVKESLQAAGGRRLFVATDV</sequence>
<accession>A0A9P6PN97</accession>
<dbReference type="OrthoDB" id="2338937at2759"/>
<feature type="region of interest" description="Disordered" evidence="1">
    <location>
        <begin position="351"/>
        <end position="380"/>
    </location>
</feature>
<dbReference type="Gene3D" id="3.80.10.10">
    <property type="entry name" value="Ribonuclease Inhibitor"/>
    <property type="match status" value="1"/>
</dbReference>
<dbReference type="InterPro" id="IPR032675">
    <property type="entry name" value="LRR_dom_sf"/>
</dbReference>
<organism evidence="2 3">
    <name type="scientific">Mortierella polycephala</name>
    <dbReference type="NCBI Taxonomy" id="41804"/>
    <lineage>
        <taxon>Eukaryota</taxon>
        <taxon>Fungi</taxon>
        <taxon>Fungi incertae sedis</taxon>
        <taxon>Mucoromycota</taxon>
        <taxon>Mortierellomycotina</taxon>
        <taxon>Mortierellomycetes</taxon>
        <taxon>Mortierellales</taxon>
        <taxon>Mortierellaceae</taxon>
        <taxon>Mortierella</taxon>
    </lineage>
</organism>
<dbReference type="Proteomes" id="UP000726737">
    <property type="component" value="Unassembled WGS sequence"/>
</dbReference>
<name>A0A9P6PN97_9FUNG</name>
<proteinExistence type="predicted"/>
<keyword evidence="3" id="KW-1185">Reference proteome</keyword>
<comment type="caution">
    <text evidence="2">The sequence shown here is derived from an EMBL/GenBank/DDBJ whole genome shotgun (WGS) entry which is preliminary data.</text>
</comment>
<dbReference type="EMBL" id="JAAAJA010000891">
    <property type="protein sequence ID" value="KAG0248953.1"/>
    <property type="molecule type" value="Genomic_DNA"/>
</dbReference>
<feature type="compositionally biased region" description="Basic and acidic residues" evidence="1">
    <location>
        <begin position="364"/>
        <end position="378"/>
    </location>
</feature>